<organism evidence="6">
    <name type="scientific">uncultured Nocardioides sp</name>
    <dbReference type="NCBI Taxonomy" id="198441"/>
    <lineage>
        <taxon>Bacteria</taxon>
        <taxon>Bacillati</taxon>
        <taxon>Actinomycetota</taxon>
        <taxon>Actinomycetes</taxon>
        <taxon>Propionibacteriales</taxon>
        <taxon>Nocardioidaceae</taxon>
        <taxon>Nocardioides</taxon>
        <taxon>environmental samples</taxon>
    </lineage>
</organism>
<dbReference type="Pfam" id="PF01081">
    <property type="entry name" value="Aldolase"/>
    <property type="match status" value="1"/>
</dbReference>
<dbReference type="EMBL" id="CADCUN010000009">
    <property type="protein sequence ID" value="CAA9371328.1"/>
    <property type="molecule type" value="Genomic_DNA"/>
</dbReference>
<dbReference type="EC" id="4.1.2.14" evidence="6"/>
<comment type="similarity">
    <text evidence="2">Belongs to the KHG/KDPG aldolase family.</text>
</comment>
<evidence type="ECO:0000256" key="5">
    <source>
        <dbReference type="ARBA" id="ARBA00023277"/>
    </source>
</evidence>
<comment type="subunit">
    <text evidence="3">Homotrimer.</text>
</comment>
<keyword evidence="5" id="KW-0119">Carbohydrate metabolism</keyword>
<evidence type="ECO:0000256" key="2">
    <source>
        <dbReference type="ARBA" id="ARBA00006906"/>
    </source>
</evidence>
<dbReference type="AlphaFoldDB" id="A0A6J4N018"/>
<evidence type="ECO:0000313" key="6">
    <source>
        <dbReference type="EMBL" id="CAA9371328.1"/>
    </source>
</evidence>
<evidence type="ECO:0000256" key="1">
    <source>
        <dbReference type="ARBA" id="ARBA00004761"/>
    </source>
</evidence>
<dbReference type="InterPro" id="IPR000887">
    <property type="entry name" value="Aldlse_KDPG_KHG"/>
</dbReference>
<dbReference type="CDD" id="cd00452">
    <property type="entry name" value="KDPG_aldolase"/>
    <property type="match status" value="1"/>
</dbReference>
<dbReference type="GO" id="GO:0008700">
    <property type="term" value="F:(R,S)-4-hydroxy-2-oxoglutarate aldolase activity"/>
    <property type="evidence" value="ECO:0007669"/>
    <property type="project" value="UniProtKB-EC"/>
</dbReference>
<dbReference type="EC" id="4.1.3.16" evidence="6"/>
<dbReference type="GO" id="GO:0008675">
    <property type="term" value="F:2-dehydro-3-deoxy-phosphogluconate aldolase activity"/>
    <property type="evidence" value="ECO:0007669"/>
    <property type="project" value="UniProtKB-EC"/>
</dbReference>
<comment type="pathway">
    <text evidence="1">Carbohydrate acid metabolism.</text>
</comment>
<evidence type="ECO:0000256" key="4">
    <source>
        <dbReference type="ARBA" id="ARBA00023239"/>
    </source>
</evidence>
<proteinExistence type="inferred from homology"/>
<dbReference type="InterPro" id="IPR013785">
    <property type="entry name" value="Aldolase_TIM"/>
</dbReference>
<keyword evidence="4 6" id="KW-0456">Lyase</keyword>
<protein>
    <submittedName>
        <fullName evidence="6">4-hydroxy-2-oxoglutarate aldolase @ 2-dehydro-3-deoxyphosphogluconate aldolase</fullName>
        <ecNumber evidence="6">4.1.2.14</ecNumber>
        <ecNumber evidence="6">4.1.3.16</ecNumber>
    </submittedName>
</protein>
<evidence type="ECO:0000256" key="3">
    <source>
        <dbReference type="ARBA" id="ARBA00011233"/>
    </source>
</evidence>
<dbReference type="Gene3D" id="3.20.20.70">
    <property type="entry name" value="Aldolase class I"/>
    <property type="match status" value="1"/>
</dbReference>
<dbReference type="SUPFAM" id="SSF51569">
    <property type="entry name" value="Aldolase"/>
    <property type="match status" value="1"/>
</dbReference>
<name>A0A6J4N018_9ACTN</name>
<dbReference type="PANTHER" id="PTHR30246:SF1">
    <property type="entry name" value="2-DEHYDRO-3-DEOXY-6-PHOSPHOGALACTONATE ALDOLASE-RELATED"/>
    <property type="match status" value="1"/>
</dbReference>
<accession>A0A6J4N018</accession>
<reference evidence="6" key="1">
    <citation type="submission" date="2020-02" db="EMBL/GenBank/DDBJ databases">
        <authorList>
            <person name="Meier V. D."/>
        </authorList>
    </citation>
    <scope>NUCLEOTIDE SEQUENCE</scope>
    <source>
        <strain evidence="6">AVDCRST_MAG60</strain>
    </source>
</reference>
<dbReference type="PANTHER" id="PTHR30246">
    <property type="entry name" value="2-KETO-3-DEOXY-6-PHOSPHOGLUCONATE ALDOLASE"/>
    <property type="match status" value="1"/>
</dbReference>
<gene>
    <name evidence="6" type="ORF">AVDCRST_MAG60-67</name>
</gene>
<sequence>MTAPRDNATDARTDLLQALTPRPLIAILRSADANRFPRATELLYEAGFRCVELTLTTSGTFDALNTVRRTLPDDLILGIGTVRDVDQVHQAVDCGADFLVSQVYRAHLVDAARERGLPFVPGALTPTEILDVWDAGVPAVKVSPIGPLGGLNYFDQVRGPLPDVPLVPTGGVAIEEISAYLQRGAAAVGLSGPLTGDALEPNGNWAEFAERAARAVDALDT</sequence>